<dbReference type="InterPro" id="IPR036074">
    <property type="entry name" value="CbiD_sf"/>
</dbReference>
<dbReference type="NCBIfam" id="TIGR00312">
    <property type="entry name" value="cbiD"/>
    <property type="match status" value="1"/>
</dbReference>
<dbReference type="GO" id="GO:0008168">
    <property type="term" value="F:methyltransferase activity"/>
    <property type="evidence" value="ECO:0007669"/>
    <property type="project" value="UniProtKB-UniRule"/>
</dbReference>
<dbReference type="EMBL" id="VOGB01000005">
    <property type="protein sequence ID" value="MQM73440.1"/>
    <property type="molecule type" value="Genomic_DNA"/>
</dbReference>
<proteinExistence type="inferred from homology"/>
<dbReference type="AlphaFoldDB" id="A0A6L5GUG2"/>
<comment type="pathway">
    <text evidence="5">Cofactor biosynthesis; adenosylcobalamin biosynthesis; cob(II)yrinate a,c-diamide from sirohydrochlorin (anaerobic route): step 6/10.</text>
</comment>
<comment type="caution">
    <text evidence="6">The sequence shown here is derived from an EMBL/GenBank/DDBJ whole genome shotgun (WGS) entry which is preliminary data.</text>
</comment>
<dbReference type="Pfam" id="PF01888">
    <property type="entry name" value="CbiD"/>
    <property type="match status" value="1"/>
</dbReference>
<dbReference type="Proteomes" id="UP000473648">
    <property type="component" value="Unassembled WGS sequence"/>
</dbReference>
<dbReference type="SUPFAM" id="SSF111342">
    <property type="entry name" value="CbiD-like"/>
    <property type="match status" value="1"/>
</dbReference>
<keyword evidence="4 5" id="KW-0949">S-adenosyl-L-methionine</keyword>
<keyword evidence="2 5" id="KW-0489">Methyltransferase</keyword>
<dbReference type="PANTHER" id="PTHR35863">
    <property type="entry name" value="COBALT-PRECORRIN-5B C(1)-METHYLTRANSFERASE"/>
    <property type="match status" value="1"/>
</dbReference>
<dbReference type="InterPro" id="IPR002748">
    <property type="entry name" value="CbiD"/>
</dbReference>
<dbReference type="GO" id="GO:0032259">
    <property type="term" value="P:methylation"/>
    <property type="evidence" value="ECO:0007669"/>
    <property type="project" value="UniProtKB-KW"/>
</dbReference>
<reference evidence="6" key="1">
    <citation type="journal article" date="2020" name="Appl. Environ. Microbiol.">
        <title>Medium-Chain Fatty Acid Synthesis by 'Candidatus Weimeria bifida' gen. nov., sp. nov., and 'Candidatus Pseudoramibacter fermentans' sp. nov.</title>
        <authorList>
            <person name="Scarborough M.J."/>
            <person name="Myers K.S."/>
            <person name="Donohue T.J."/>
            <person name="Noguera D.R."/>
        </authorList>
    </citation>
    <scope>NUCLEOTIDE SEQUENCE</scope>
    <source>
        <strain evidence="6">EUB1.1</strain>
    </source>
</reference>
<dbReference type="EC" id="2.1.1.195" evidence="5"/>
<evidence type="ECO:0000313" key="7">
    <source>
        <dbReference type="Proteomes" id="UP000473648"/>
    </source>
</evidence>
<dbReference type="GO" id="GO:0019251">
    <property type="term" value="P:anaerobic cobalamin biosynthetic process"/>
    <property type="evidence" value="ECO:0007669"/>
    <property type="project" value="UniProtKB-UniRule"/>
</dbReference>
<dbReference type="NCBIfam" id="NF000849">
    <property type="entry name" value="PRK00075.1-1"/>
    <property type="match status" value="1"/>
</dbReference>
<dbReference type="UniPathway" id="UPA00148">
    <property type="reaction ID" value="UER00227"/>
</dbReference>
<evidence type="ECO:0000313" key="6">
    <source>
        <dbReference type="EMBL" id="MQM73440.1"/>
    </source>
</evidence>
<keyword evidence="1 5" id="KW-0169">Cobalamin biosynthesis</keyword>
<evidence type="ECO:0000256" key="4">
    <source>
        <dbReference type="ARBA" id="ARBA00022691"/>
    </source>
</evidence>
<dbReference type="PANTHER" id="PTHR35863:SF1">
    <property type="entry name" value="COBALT-PRECORRIN-5B C(1)-METHYLTRANSFERASE"/>
    <property type="match status" value="1"/>
</dbReference>
<comment type="similarity">
    <text evidence="5">Belongs to the CbiD family.</text>
</comment>
<sequence>MSGDVLKHPLNRYVEKGGKRMRYGYTTGSCATAASKAAALMLFTGEIKDTVEIATPKGWDLVIDLFDCRIDGGTASCAVVKDSGDDPDVTKGTRVYAAVRLIDDPGVVFKRGKGLGVVTLPGLSIPVGEPAINPTPRAMMRKALAEVAEAYDYTGGFEVTVSLPEGEELAKRTFNPKLGVQGGLSILGTTGIVTPMSEESLKASMRLELSVLKEKGCRDILFVPGNYGADFAAELGLKSDRMVKISNFVGYMFEQAENMGIARILFVGHLGKLVKVAGGIFQTHSSYSDARMEILAAYAALDGADQACVSEIMHCTTTDDAVETLRAHGFGRDYFDHLAERVKIRCERKVYQNIAVEVVLFSRKYGLLGQSEGAAAFEALFK</sequence>
<keyword evidence="3 5" id="KW-0808">Transferase</keyword>
<name>A0A6L5GUG2_9FIRM</name>
<dbReference type="PIRSF" id="PIRSF026782">
    <property type="entry name" value="CbiD"/>
    <property type="match status" value="1"/>
</dbReference>
<keyword evidence="7" id="KW-1185">Reference proteome</keyword>
<evidence type="ECO:0000256" key="1">
    <source>
        <dbReference type="ARBA" id="ARBA00022573"/>
    </source>
</evidence>
<dbReference type="Gene3D" id="3.30.2110.10">
    <property type="entry name" value="CbiD-like"/>
    <property type="match status" value="1"/>
</dbReference>
<organism evidence="6 7">
    <name type="scientific">Candidatus Pseudoramibacter fermentans</name>
    <dbReference type="NCBI Taxonomy" id="2594427"/>
    <lineage>
        <taxon>Bacteria</taxon>
        <taxon>Bacillati</taxon>
        <taxon>Bacillota</taxon>
        <taxon>Clostridia</taxon>
        <taxon>Eubacteriales</taxon>
        <taxon>Eubacteriaceae</taxon>
        <taxon>Pseudoramibacter</taxon>
    </lineage>
</organism>
<evidence type="ECO:0000256" key="5">
    <source>
        <dbReference type="HAMAP-Rule" id="MF_00787"/>
    </source>
</evidence>
<dbReference type="HAMAP" id="MF_00787">
    <property type="entry name" value="CbiD"/>
    <property type="match status" value="1"/>
</dbReference>
<protein>
    <recommendedName>
        <fullName evidence="5">Cobalt-precorrin-5B C(1)-methyltransferase</fullName>
        <ecNumber evidence="5">2.1.1.195</ecNumber>
    </recommendedName>
    <alternativeName>
        <fullName evidence="5">Cobalt-precorrin-6A synthase</fullName>
    </alternativeName>
</protein>
<comment type="function">
    <text evidence="5">Catalyzes the methylation of C-1 in cobalt-precorrin-5B to form cobalt-precorrin-6A.</text>
</comment>
<evidence type="ECO:0000256" key="3">
    <source>
        <dbReference type="ARBA" id="ARBA00022679"/>
    </source>
</evidence>
<evidence type="ECO:0000256" key="2">
    <source>
        <dbReference type="ARBA" id="ARBA00022603"/>
    </source>
</evidence>
<accession>A0A6L5GUG2</accession>
<gene>
    <name evidence="5" type="primary">cbiD</name>
    <name evidence="6" type="ORF">FRC53_08530</name>
</gene>
<comment type="catalytic activity">
    <reaction evidence="5">
        <text>Co-precorrin-5B + S-adenosyl-L-methionine = Co-precorrin-6A + S-adenosyl-L-homocysteine</text>
        <dbReference type="Rhea" id="RHEA:26285"/>
        <dbReference type="ChEBI" id="CHEBI:57856"/>
        <dbReference type="ChEBI" id="CHEBI:59789"/>
        <dbReference type="ChEBI" id="CHEBI:60063"/>
        <dbReference type="ChEBI" id="CHEBI:60064"/>
        <dbReference type="EC" id="2.1.1.195"/>
    </reaction>
</comment>